<evidence type="ECO:0000256" key="1">
    <source>
        <dbReference type="HAMAP-Rule" id="MF_02093"/>
    </source>
</evidence>
<keyword evidence="2" id="KW-0503">Monooxygenase</keyword>
<gene>
    <name evidence="2" type="ORF">SAMN05444278_101105</name>
</gene>
<dbReference type="GO" id="GO:0005506">
    <property type="term" value="F:iron ion binding"/>
    <property type="evidence" value="ECO:0007669"/>
    <property type="project" value="UniProtKB-UniRule"/>
</dbReference>
<dbReference type="HAMAP" id="MF_02093">
    <property type="entry name" value="Beta_carotene_diox"/>
    <property type="match status" value="1"/>
</dbReference>
<keyword evidence="1" id="KW-0812">Transmembrane</keyword>
<feature type="transmembrane region" description="Helical" evidence="1">
    <location>
        <begin position="66"/>
        <end position="95"/>
    </location>
</feature>
<feature type="transmembrane region" description="Helical" evidence="1">
    <location>
        <begin position="9"/>
        <end position="27"/>
    </location>
</feature>
<feature type="transmembrane region" description="Helical" evidence="1">
    <location>
        <begin position="33"/>
        <end position="54"/>
    </location>
</feature>
<organism evidence="2 3">
    <name type="scientific">Psychroflexus salarius</name>
    <dbReference type="NCBI Taxonomy" id="1155689"/>
    <lineage>
        <taxon>Bacteria</taxon>
        <taxon>Pseudomonadati</taxon>
        <taxon>Bacteroidota</taxon>
        <taxon>Flavobacteriia</taxon>
        <taxon>Flavobacteriales</taxon>
        <taxon>Flavobacteriaceae</taxon>
        <taxon>Psychroflexus</taxon>
    </lineage>
</organism>
<dbReference type="NCBIfam" id="TIGR03753">
    <property type="entry name" value="blh_monoox"/>
    <property type="match status" value="1"/>
</dbReference>
<dbReference type="AlphaFoldDB" id="A0A1M4SDV3"/>
<comment type="function">
    <text evidence="1">Catalyzes the cleavage of beta-carotene at its central double bond (15,15') to yield two molecules of all-trans-retinal.</text>
</comment>
<dbReference type="GO" id="GO:0004497">
    <property type="term" value="F:monooxygenase activity"/>
    <property type="evidence" value="ECO:0007669"/>
    <property type="project" value="UniProtKB-KW"/>
</dbReference>
<name>A0A1M4SDV3_9FLAO</name>
<accession>A0A1M4SDV3</accession>
<feature type="transmembrane region" description="Helical" evidence="1">
    <location>
        <begin position="246"/>
        <end position="263"/>
    </location>
</feature>
<dbReference type="Proteomes" id="UP000184462">
    <property type="component" value="Unassembled WGS sequence"/>
</dbReference>
<keyword evidence="1" id="KW-1003">Cell membrane</keyword>
<dbReference type="GO" id="GO:0016121">
    <property type="term" value="P:carotene catabolic process"/>
    <property type="evidence" value="ECO:0007669"/>
    <property type="project" value="UniProtKB-UniRule"/>
</dbReference>
<comment type="subcellular location">
    <subcellularLocation>
        <location evidence="1">Cell membrane</location>
        <topology evidence="1">Multi-pass membrane protein</topology>
    </subcellularLocation>
</comment>
<dbReference type="EC" id="1.13.11.63" evidence="1"/>
<keyword evidence="1" id="KW-1133">Transmembrane helix</keyword>
<comment type="cofactor">
    <cofactor evidence="1">
        <name>Fe(2+)</name>
        <dbReference type="ChEBI" id="CHEBI:29033"/>
    </cofactor>
</comment>
<dbReference type="GO" id="GO:0003834">
    <property type="term" value="F:beta-carotene 15,15'-dioxygenase activity"/>
    <property type="evidence" value="ECO:0007669"/>
    <property type="project" value="UniProtKB-EC"/>
</dbReference>
<keyword evidence="1" id="KW-0472">Membrane</keyword>
<feature type="transmembrane region" description="Helical" evidence="1">
    <location>
        <begin position="156"/>
        <end position="174"/>
    </location>
</feature>
<dbReference type="GO" id="GO:0010436">
    <property type="term" value="F:carotenoid dioxygenase activity"/>
    <property type="evidence" value="ECO:0007669"/>
    <property type="project" value="UniProtKB-UniRule"/>
</dbReference>
<keyword evidence="1" id="KW-0479">Metal-binding</keyword>
<feature type="transmembrane region" description="Helical" evidence="1">
    <location>
        <begin position="269"/>
        <end position="288"/>
    </location>
</feature>
<reference evidence="2 3" key="1">
    <citation type="submission" date="2016-11" db="EMBL/GenBank/DDBJ databases">
        <authorList>
            <person name="Jaros S."/>
            <person name="Januszkiewicz K."/>
            <person name="Wedrychowicz H."/>
        </authorList>
    </citation>
    <scope>NUCLEOTIDE SEQUENCE [LARGE SCALE GENOMIC DNA]</scope>
    <source>
        <strain evidence="2 3">DSM 25661</strain>
    </source>
</reference>
<dbReference type="GO" id="GO:0005886">
    <property type="term" value="C:plasma membrane"/>
    <property type="evidence" value="ECO:0007669"/>
    <property type="project" value="UniProtKB-SubCell"/>
</dbReference>
<dbReference type="InterPro" id="IPR022270">
    <property type="entry name" value="Blh_diox"/>
</dbReference>
<keyword evidence="3" id="KW-1185">Reference proteome</keyword>
<feature type="transmembrane region" description="Helical" evidence="1">
    <location>
        <begin position="186"/>
        <end position="215"/>
    </location>
</feature>
<comment type="catalytic activity">
    <reaction evidence="1">
        <text>all-trans-beta-carotene + O2 = 2 all-trans-retinal</text>
        <dbReference type="Rhea" id="RHEA:32887"/>
        <dbReference type="ChEBI" id="CHEBI:15379"/>
        <dbReference type="ChEBI" id="CHEBI:17579"/>
        <dbReference type="ChEBI" id="CHEBI:17898"/>
        <dbReference type="EC" id="1.13.11.63"/>
    </reaction>
</comment>
<evidence type="ECO:0000313" key="2">
    <source>
        <dbReference type="EMBL" id="SHE30376.1"/>
    </source>
</evidence>
<comment type="similarity">
    <text evidence="1">Belongs to the Brp/Blh beta-carotene diooxygenase family.</text>
</comment>
<proteinExistence type="inferred from homology"/>
<dbReference type="STRING" id="1155689.SAMN05444278_101105"/>
<sequence length="298" mass="34601">MFKIMSKLYNYIIVLNFFLVWIGFYLPEQIKTSIGLLGILSIGLIHGSNDIFLIKNIQRQQSILKYIFYYSLFIISFAVAFYLIPIVSLPVFILASAYHFGEQHWQKAFLKAPNYIKQLFFICYGNLVIGMILYFNQVESTTIIENLSGFVVNESIYLFNILVSLIITSISFILCAKKINSKASTIVLNIFYLLLFTATFYVSDLIWSFALYFVLWHSLPSLKDQIDFSFGSINFQNLLMYLKQSFVYWLISIIGLIVFYFLLKDTKYILSILFAFIASVTIPHVFVVKKMFEKKAST</sequence>
<dbReference type="Pfam" id="PF15461">
    <property type="entry name" value="BCD"/>
    <property type="match status" value="1"/>
</dbReference>
<keyword evidence="1" id="KW-0560">Oxidoreductase</keyword>
<protein>
    <recommendedName>
        <fullName evidence="1">Probable beta-carotene 15,15'-dioxygenase</fullName>
        <ecNumber evidence="1">1.13.11.63</ecNumber>
    </recommendedName>
</protein>
<dbReference type="EMBL" id="FQTW01000001">
    <property type="protein sequence ID" value="SHE30376.1"/>
    <property type="molecule type" value="Genomic_DNA"/>
</dbReference>
<keyword evidence="1" id="KW-0223">Dioxygenase</keyword>
<evidence type="ECO:0000313" key="3">
    <source>
        <dbReference type="Proteomes" id="UP000184462"/>
    </source>
</evidence>
<keyword evidence="1" id="KW-0408">Iron</keyword>
<comment type="caution">
    <text evidence="1">Lacks conserved residue(s) required for the propagation of feature annotation.</text>
</comment>